<dbReference type="InterPro" id="IPR011990">
    <property type="entry name" value="TPR-like_helical_dom_sf"/>
</dbReference>
<evidence type="ECO:0000256" key="1">
    <source>
        <dbReference type="ARBA" id="ARBA00004123"/>
    </source>
</evidence>
<feature type="domain" description="Suppressor of forked" evidence="4">
    <location>
        <begin position="71"/>
        <end position="572"/>
    </location>
</feature>
<dbReference type="InterPro" id="IPR003107">
    <property type="entry name" value="HAT"/>
</dbReference>
<evidence type="ECO:0000256" key="3">
    <source>
        <dbReference type="ARBA" id="ARBA00023242"/>
    </source>
</evidence>
<evidence type="ECO:0000259" key="4">
    <source>
        <dbReference type="Pfam" id="PF05843"/>
    </source>
</evidence>
<dbReference type="Gene3D" id="1.25.40.1040">
    <property type="match status" value="1"/>
</dbReference>
<dbReference type="STRING" id="478820.A0A196S7I5"/>
<proteinExistence type="predicted"/>
<dbReference type="PANTHER" id="PTHR19980:SF0">
    <property type="entry name" value="CLEAVAGE STIMULATION FACTOR SUBUNIT 3"/>
    <property type="match status" value="1"/>
</dbReference>
<comment type="caution">
    <text evidence="5">The sequence shown here is derived from an EMBL/GenBank/DDBJ whole genome shotgun (WGS) entry which is preliminary data.</text>
</comment>
<dbReference type="GO" id="GO:0005634">
    <property type="term" value="C:nucleus"/>
    <property type="evidence" value="ECO:0007669"/>
    <property type="project" value="UniProtKB-SubCell"/>
</dbReference>
<evidence type="ECO:0000256" key="2">
    <source>
        <dbReference type="ARBA" id="ARBA00022737"/>
    </source>
</evidence>
<keyword evidence="2" id="KW-0677">Repeat</keyword>
<dbReference type="Proteomes" id="UP000078348">
    <property type="component" value="Unassembled WGS sequence"/>
</dbReference>
<dbReference type="SUPFAM" id="SSF48452">
    <property type="entry name" value="TPR-like"/>
    <property type="match status" value="1"/>
</dbReference>
<dbReference type="InterPro" id="IPR008847">
    <property type="entry name" value="Suf"/>
</dbReference>
<dbReference type="OrthoDB" id="26282at2759"/>
<keyword evidence="3" id="KW-0539">Nucleus</keyword>
<dbReference type="SMART" id="SM00386">
    <property type="entry name" value="HAT"/>
    <property type="match status" value="6"/>
</dbReference>
<dbReference type="Pfam" id="PF05843">
    <property type="entry name" value="Suf"/>
    <property type="match status" value="1"/>
</dbReference>
<comment type="subcellular location">
    <subcellularLocation>
        <location evidence="1">Nucleus</location>
    </subcellularLocation>
</comment>
<accession>A0A196S7I5</accession>
<name>A0A196S7I5_BLAHN</name>
<dbReference type="AlphaFoldDB" id="A0A196S7I5"/>
<sequence>MESDSDSNGFEDEVIGNVSNTKITFSANDLLKSNLAELPKTNNETGMKAQLQELLNANLNENLNKVVKFLLEYDEDKNAWSTFASCLRSIPLEWSKKGFQILFDRFPYSGLFVRMYCEKEEEARHLEEVKEILKKKLPTCVSIDLWVYYCNFFKKYYLSRKVGRELIAARAEVEQAFSFAVDTVGFFIDSDDLWTAYRSFLEEQPRDDRDINAMASFISLKRKFYHRAVVVPFHQLEGIWNEYSIFEESVISSRDHNADERKRIADRQKQLVDEDHKLAADVYKERSELWQYLTLDDLPMHTLTKEAQKQVDYWKKAIEYDETNPMKLPVEQLYHQVHMTYLRCLSCCYYCPDVWLDFAAFEAKFDWKRATGVVEAALRAIPQSVFLRLACCDLYEQHAHLEEAEAMYEELLRACPCALAWIQYQRFVGRQKGVVAARALFKRACAAMPDPEIFIAAADMEFKVNRLPTVAINVYRSGLARFASSLRFVTSFAECLVQARQVEAALALLTESVAKMAKEEEKQVLWEKAVEVRARFCMTKPIGEVLGVEAELRKQLPCEENACVLSDLTRYAMWGCSFESEEDKSLMKRKYPFVKKEEEPPAKTFEASINLVAADSSSTVGRVKTELPPWLNEIFKKLPIAKTRYARDSSADELMRKLKKATIPTLDHLYLGKR</sequence>
<organism evidence="5 6">
    <name type="scientific">Blastocystis sp. subtype 1 (strain ATCC 50177 / NandII)</name>
    <dbReference type="NCBI Taxonomy" id="478820"/>
    <lineage>
        <taxon>Eukaryota</taxon>
        <taxon>Sar</taxon>
        <taxon>Stramenopiles</taxon>
        <taxon>Bigyra</taxon>
        <taxon>Opalozoa</taxon>
        <taxon>Opalinata</taxon>
        <taxon>Blastocystidae</taxon>
        <taxon>Blastocystis</taxon>
    </lineage>
</organism>
<evidence type="ECO:0000313" key="6">
    <source>
        <dbReference type="Proteomes" id="UP000078348"/>
    </source>
</evidence>
<reference evidence="5 6" key="1">
    <citation type="submission" date="2016-05" db="EMBL/GenBank/DDBJ databases">
        <title>Nuclear genome of Blastocystis sp. subtype 1 NandII.</title>
        <authorList>
            <person name="Gentekaki E."/>
            <person name="Curtis B."/>
            <person name="Stairs C."/>
            <person name="Eme L."/>
            <person name="Herman E."/>
            <person name="Klimes V."/>
            <person name="Arias M.C."/>
            <person name="Elias M."/>
            <person name="Hilliou F."/>
            <person name="Klute M."/>
            <person name="Malik S.-B."/>
            <person name="Pightling A."/>
            <person name="Rachubinski R."/>
            <person name="Salas D."/>
            <person name="Schlacht A."/>
            <person name="Suga H."/>
            <person name="Archibald J."/>
            <person name="Ball S.G."/>
            <person name="Clark G."/>
            <person name="Dacks J."/>
            <person name="Van Der Giezen M."/>
            <person name="Tsaousis A."/>
            <person name="Roger A."/>
        </authorList>
    </citation>
    <scope>NUCLEOTIDE SEQUENCE [LARGE SCALE GENOMIC DNA]</scope>
    <source>
        <strain evidence="6">ATCC 50177 / NandII</strain>
    </source>
</reference>
<protein>
    <submittedName>
        <fullName evidence="5">Cleavage stimulation factor subunit 3</fullName>
    </submittedName>
</protein>
<dbReference type="PANTHER" id="PTHR19980">
    <property type="entry name" value="RNA CLEAVAGE STIMULATION FACTOR"/>
    <property type="match status" value="1"/>
</dbReference>
<keyword evidence="6" id="KW-1185">Reference proteome</keyword>
<dbReference type="EMBL" id="LXWW01000479">
    <property type="protein sequence ID" value="OAO13015.1"/>
    <property type="molecule type" value="Genomic_DNA"/>
</dbReference>
<gene>
    <name evidence="5" type="ORF">AV274_5308</name>
</gene>
<evidence type="ECO:0000313" key="5">
    <source>
        <dbReference type="EMBL" id="OAO13015.1"/>
    </source>
</evidence>
<dbReference type="GO" id="GO:0003729">
    <property type="term" value="F:mRNA binding"/>
    <property type="evidence" value="ECO:0007669"/>
    <property type="project" value="TreeGrafter"/>
</dbReference>
<dbReference type="InterPro" id="IPR045243">
    <property type="entry name" value="Rna14-like"/>
</dbReference>
<dbReference type="GO" id="GO:0031124">
    <property type="term" value="P:mRNA 3'-end processing"/>
    <property type="evidence" value="ECO:0007669"/>
    <property type="project" value="InterPro"/>
</dbReference>